<name>A0A1G2PDV1_9BACT</name>
<dbReference type="GO" id="GO:0005737">
    <property type="term" value="C:cytoplasm"/>
    <property type="evidence" value="ECO:0007669"/>
    <property type="project" value="UniProtKB-SubCell"/>
</dbReference>
<feature type="binding site" evidence="6">
    <location>
        <begin position="300"/>
        <end position="302"/>
    </location>
    <ligand>
        <name>ATP</name>
        <dbReference type="ChEBI" id="CHEBI:30616"/>
    </ligand>
</feature>
<feature type="binding site" evidence="6">
    <location>
        <position position="7"/>
    </location>
    <ligand>
        <name>Mg(2+)</name>
        <dbReference type="ChEBI" id="CHEBI:18420"/>
    </ligand>
</feature>
<dbReference type="Pfam" id="PF00871">
    <property type="entry name" value="Acetate_kinase"/>
    <property type="match status" value="1"/>
</dbReference>
<feature type="binding site" evidence="6">
    <location>
        <position position="402"/>
    </location>
    <ligand>
        <name>Mg(2+)</name>
        <dbReference type="ChEBI" id="CHEBI:18420"/>
    </ligand>
</feature>
<dbReference type="Gene3D" id="3.30.420.40">
    <property type="match status" value="2"/>
</dbReference>
<organism evidence="8 9">
    <name type="scientific">Candidatus Taylorbacteria bacterium RIFOXYD2_FULL_36_9</name>
    <dbReference type="NCBI Taxonomy" id="1802338"/>
    <lineage>
        <taxon>Bacteria</taxon>
        <taxon>Candidatus Tayloriibacteriota</taxon>
    </lineage>
</organism>
<keyword evidence="4 6" id="KW-0418">Kinase</keyword>
<evidence type="ECO:0000256" key="1">
    <source>
        <dbReference type="ARBA" id="ARBA00008748"/>
    </source>
</evidence>
<keyword evidence="6" id="KW-0963">Cytoplasm</keyword>
<dbReference type="GO" id="GO:0005524">
    <property type="term" value="F:ATP binding"/>
    <property type="evidence" value="ECO:0007669"/>
    <property type="project" value="UniProtKB-KW"/>
</dbReference>
<protein>
    <recommendedName>
        <fullName evidence="6">Acetate kinase</fullName>
        <ecNumber evidence="6">2.7.2.1</ecNumber>
    </recommendedName>
    <alternativeName>
        <fullName evidence="6">Acetokinase</fullName>
    </alternativeName>
</protein>
<feature type="binding site" evidence="6">
    <location>
        <begin position="225"/>
        <end position="229"/>
    </location>
    <ligand>
        <name>ATP</name>
        <dbReference type="ChEBI" id="CHEBI:30616"/>
    </ligand>
</feature>
<feature type="site" description="Transition state stabilizer" evidence="6">
    <location>
        <position position="196"/>
    </location>
</feature>
<reference evidence="8 9" key="1">
    <citation type="journal article" date="2016" name="Nat. Commun.">
        <title>Thousands of microbial genomes shed light on interconnected biogeochemical processes in an aquifer system.</title>
        <authorList>
            <person name="Anantharaman K."/>
            <person name="Brown C.T."/>
            <person name="Hug L.A."/>
            <person name="Sharon I."/>
            <person name="Castelle C.J."/>
            <person name="Probst A.J."/>
            <person name="Thomas B.C."/>
            <person name="Singh A."/>
            <person name="Wilkins M.J."/>
            <person name="Karaoz U."/>
            <person name="Brodie E.L."/>
            <person name="Williams K.H."/>
            <person name="Hubbard S.S."/>
            <person name="Banfield J.F."/>
        </authorList>
    </citation>
    <scope>NUCLEOTIDE SEQUENCE [LARGE SCALE GENOMIC DNA]</scope>
</reference>
<keyword evidence="6" id="KW-0479">Metal-binding</keyword>
<comment type="pathway">
    <text evidence="6">Metabolic intermediate biosynthesis; acetyl-CoA biosynthesis; acetyl-CoA from acetate: step 1/2.</text>
</comment>
<comment type="caution">
    <text evidence="6">Lacks conserved residue(s) required for the propagation of feature annotation.</text>
</comment>
<dbReference type="InterPro" id="IPR023865">
    <property type="entry name" value="Aliphatic_acid_kinase_CS"/>
</dbReference>
<dbReference type="GO" id="GO:0006083">
    <property type="term" value="P:acetate metabolic process"/>
    <property type="evidence" value="ECO:0007669"/>
    <property type="project" value="TreeGrafter"/>
</dbReference>
<evidence type="ECO:0000256" key="3">
    <source>
        <dbReference type="ARBA" id="ARBA00022741"/>
    </source>
</evidence>
<dbReference type="InterPro" id="IPR000890">
    <property type="entry name" value="Aliphatic_acid_kin_short-chain"/>
</dbReference>
<dbReference type="GO" id="GO:0008776">
    <property type="term" value="F:acetate kinase activity"/>
    <property type="evidence" value="ECO:0007669"/>
    <property type="project" value="UniProtKB-UniRule"/>
</dbReference>
<keyword evidence="6" id="KW-0460">Magnesium</keyword>
<feature type="binding site" evidence="6">
    <location>
        <position position="14"/>
    </location>
    <ligand>
        <name>ATP</name>
        <dbReference type="ChEBI" id="CHEBI:30616"/>
    </ligand>
</feature>
<evidence type="ECO:0000256" key="7">
    <source>
        <dbReference type="RuleBase" id="RU003835"/>
    </source>
</evidence>
<dbReference type="InterPro" id="IPR043129">
    <property type="entry name" value="ATPase_NBD"/>
</dbReference>
<accession>A0A1G2PDV1</accession>
<dbReference type="AlphaFoldDB" id="A0A1G2PDV1"/>
<evidence type="ECO:0000313" key="9">
    <source>
        <dbReference type="Proteomes" id="UP000176965"/>
    </source>
</evidence>
<evidence type="ECO:0000256" key="2">
    <source>
        <dbReference type="ARBA" id="ARBA00022679"/>
    </source>
</evidence>
<dbReference type="PANTHER" id="PTHR21060:SF15">
    <property type="entry name" value="ACETATE KINASE-RELATED"/>
    <property type="match status" value="1"/>
</dbReference>
<evidence type="ECO:0000256" key="5">
    <source>
        <dbReference type="ARBA" id="ARBA00022840"/>
    </source>
</evidence>
<comment type="subunit">
    <text evidence="6">Homodimer.</text>
</comment>
<sequence>MKYLIVNRGSASEKYAVDEGEKCLAFLHLEKAENEKCDFVSSLYISGQETAGQPSPLNGRPNRSEDSPAISCITKKEYENSLNYALNLFIEKKIIANKEEITGIGIRVVAPGKYFQGDKIIDKVYLKEIKKVLAEAPLHILPTYEAIKDLKKTFKNIPIVGVSDSDFHKTIPDQAKYYGLPWAETQKYQIERYGYHGISVESILNKMKAEKTEEGQIPKKLIICHIGSGASVTAVKDGQSIENSMGFTPLEGVMMATRAGNIDPGALAYLSERLGLKGKKLKEYLNKKCGLLGVSEQSSDVRDLLKLEREGNTQAKLALDMYVYHLQKQIGSYYVVLGGLDMIIFTATVGERSFIMRERICADLEMLGLKLDKEKNNQSEGINALISTSDSQVKILVRKTDEMRQIARDTIKILSVL</sequence>
<dbReference type="SUPFAM" id="SSF53067">
    <property type="entry name" value="Actin-like ATPase domain"/>
    <property type="match status" value="2"/>
</dbReference>
<feature type="site" description="Transition state stabilizer" evidence="6">
    <location>
        <position position="258"/>
    </location>
</feature>
<dbReference type="NCBIfam" id="TIGR00016">
    <property type="entry name" value="ackA"/>
    <property type="match status" value="1"/>
</dbReference>
<dbReference type="STRING" id="1802338.A2541_01980"/>
<comment type="subcellular location">
    <subcellularLocation>
        <location evidence="6">Cytoplasm</location>
    </subcellularLocation>
</comment>
<keyword evidence="2 6" id="KW-0808">Transferase</keyword>
<gene>
    <name evidence="6" type="primary">ackA</name>
    <name evidence="8" type="ORF">A2541_01980</name>
</gene>
<evidence type="ECO:0000256" key="4">
    <source>
        <dbReference type="ARBA" id="ARBA00022777"/>
    </source>
</evidence>
<evidence type="ECO:0000256" key="6">
    <source>
        <dbReference type="HAMAP-Rule" id="MF_00020"/>
    </source>
</evidence>
<dbReference type="EC" id="2.7.2.1" evidence="6"/>
<dbReference type="PROSITE" id="PS01076">
    <property type="entry name" value="ACETATE_KINASE_2"/>
    <property type="match status" value="1"/>
</dbReference>
<dbReference type="PRINTS" id="PR00471">
    <property type="entry name" value="ACETATEKNASE"/>
</dbReference>
<keyword evidence="3 6" id="KW-0547">Nucleotide-binding</keyword>
<comment type="caution">
    <text evidence="8">The sequence shown here is derived from an EMBL/GenBank/DDBJ whole genome shotgun (WGS) entry which is preliminary data.</text>
</comment>
<dbReference type="PIRSF" id="PIRSF000722">
    <property type="entry name" value="Acetate_prop_kin"/>
    <property type="match status" value="1"/>
</dbReference>
<dbReference type="PANTHER" id="PTHR21060">
    <property type="entry name" value="ACETATE KINASE"/>
    <property type="match status" value="1"/>
</dbReference>
<feature type="binding site" evidence="6">
    <location>
        <position position="107"/>
    </location>
    <ligand>
        <name>substrate</name>
    </ligand>
</feature>
<comment type="cofactor">
    <cofactor evidence="6">
        <name>Mg(2+)</name>
        <dbReference type="ChEBI" id="CHEBI:18420"/>
    </cofactor>
    <cofactor evidence="6">
        <name>Mn(2+)</name>
        <dbReference type="ChEBI" id="CHEBI:29035"/>
    </cofactor>
    <text evidence="6">Mg(2+). Can also accept Mn(2+).</text>
</comment>
<comment type="similarity">
    <text evidence="1 6 7">Belongs to the acetokinase family.</text>
</comment>
<dbReference type="InterPro" id="IPR004372">
    <property type="entry name" value="Ac/propionate_kinase"/>
</dbReference>
<comment type="function">
    <text evidence="6">Catalyzes the formation of acetyl phosphate from acetate and ATP. Can also catalyze the reverse reaction.</text>
</comment>
<feature type="active site" description="Proton donor/acceptor" evidence="6">
    <location>
        <position position="164"/>
    </location>
</feature>
<dbReference type="HAMAP" id="MF_00020">
    <property type="entry name" value="Acetate_kinase"/>
    <property type="match status" value="1"/>
</dbReference>
<dbReference type="EMBL" id="MHSQ01000029">
    <property type="protein sequence ID" value="OHA46473.1"/>
    <property type="molecule type" value="Genomic_DNA"/>
</dbReference>
<dbReference type="UniPathway" id="UPA00340">
    <property type="reaction ID" value="UER00458"/>
</dbReference>
<evidence type="ECO:0000313" key="8">
    <source>
        <dbReference type="EMBL" id="OHA46473.1"/>
    </source>
</evidence>
<comment type="catalytic activity">
    <reaction evidence="6">
        <text>acetate + ATP = acetyl phosphate + ADP</text>
        <dbReference type="Rhea" id="RHEA:11352"/>
        <dbReference type="ChEBI" id="CHEBI:22191"/>
        <dbReference type="ChEBI" id="CHEBI:30089"/>
        <dbReference type="ChEBI" id="CHEBI:30616"/>
        <dbReference type="ChEBI" id="CHEBI:456216"/>
        <dbReference type="EC" id="2.7.2.1"/>
    </reaction>
</comment>
<dbReference type="Proteomes" id="UP000176965">
    <property type="component" value="Unassembled WGS sequence"/>
</dbReference>
<dbReference type="GO" id="GO:0000287">
    <property type="term" value="F:magnesium ion binding"/>
    <property type="evidence" value="ECO:0007669"/>
    <property type="project" value="UniProtKB-UniRule"/>
</dbReference>
<dbReference type="GO" id="GO:0006085">
    <property type="term" value="P:acetyl-CoA biosynthetic process"/>
    <property type="evidence" value="ECO:0007669"/>
    <property type="project" value="UniProtKB-UniRule"/>
</dbReference>
<proteinExistence type="inferred from homology"/>
<keyword evidence="5 6" id="KW-0067">ATP-binding</keyword>